<sequence length="702" mass="74807">MIDTPFQGSPASLAEVQGSAHGFLPCGCAGRRWPGEGSRCSSDGLVKEERGGGGPVILGSGNPPTFERAQQQADNSGAHLIGRKVARVQSGSAGVAQQSCGAATASPEHAAVAPAWSSTRRRWGASHVFASLKRGLPCGAGRAALANTGEVPMHAELPKRYAKGGRPQGDPADLRTATIGVRVSAAEYALLRERAASMQMKPAQWLRTAALSRRLPPPPVATINREHCWRRRSACDCSSLASRTTSMIAKAIKGRGFRGVLEYDLAASKGHVIDTNMGGDTPRALAKEFGEVRKLRPRLGKAVLHVSLAAAPGEQLNEDQWKQVAQRYLHGMGLDNNQYLVTRHTDTAHPHVHLLVNRVRLDGGVTSDSHDYRRHEALMRAIEREFKLKQVRPSIEAQRHAPTKGEIEEGLRTGMPSTRQRLQQLCDGAAQRCHGFTEYAERLAAVGVHLVPVTQLDGTKLSGLSYVLDGVMMKGSDLGKGYSPMGLAKRGVDYVKDRDHAAVGRSLERGAGAGVEPADRDFAPGEAHQRGRTGSHAGAIGAGHGAADRGDGSKPEKDRANRTAQPRSKRPIQSPDGGSAGVVEAGRNSSQGSGRPAGQGGGELRPAGHGGGGADRRDHRTSRERIMALARAVATQLAWARRAASESVHAARANLSFDHKTSSVHLKDNAGKSAPQVVSGRVPEIQKQISTRQVIKGSRRRR</sequence>
<dbReference type="InterPro" id="IPR005094">
    <property type="entry name" value="Endonuclease_MobA/VirD2"/>
</dbReference>
<comment type="caution">
    <text evidence="3">The sequence shown here is derived from an EMBL/GenBank/DDBJ whole genome shotgun (WGS) entry which is preliminary data.</text>
</comment>
<name>A0A699GFR9_TANCI</name>
<dbReference type="Pfam" id="PF21983">
    <property type="entry name" value="NikA-like"/>
    <property type="match status" value="1"/>
</dbReference>
<accession>A0A699GFR9</accession>
<feature type="region of interest" description="Disordered" evidence="1">
    <location>
        <begin position="505"/>
        <end position="619"/>
    </location>
</feature>
<dbReference type="InterPro" id="IPR053842">
    <property type="entry name" value="NikA-like"/>
</dbReference>
<evidence type="ECO:0000259" key="2">
    <source>
        <dbReference type="Pfam" id="PF03432"/>
    </source>
</evidence>
<proteinExistence type="predicted"/>
<reference evidence="3" key="1">
    <citation type="journal article" date="2019" name="Sci. Rep.">
        <title>Draft genome of Tanacetum cinerariifolium, the natural source of mosquito coil.</title>
        <authorList>
            <person name="Yamashiro T."/>
            <person name="Shiraishi A."/>
            <person name="Satake H."/>
            <person name="Nakayama K."/>
        </authorList>
    </citation>
    <scope>NUCLEOTIDE SEQUENCE</scope>
</reference>
<organism evidence="3">
    <name type="scientific">Tanacetum cinerariifolium</name>
    <name type="common">Dalmatian daisy</name>
    <name type="synonym">Chrysanthemum cinerariifolium</name>
    <dbReference type="NCBI Taxonomy" id="118510"/>
    <lineage>
        <taxon>Eukaryota</taxon>
        <taxon>Viridiplantae</taxon>
        <taxon>Streptophyta</taxon>
        <taxon>Embryophyta</taxon>
        <taxon>Tracheophyta</taxon>
        <taxon>Spermatophyta</taxon>
        <taxon>Magnoliopsida</taxon>
        <taxon>eudicotyledons</taxon>
        <taxon>Gunneridae</taxon>
        <taxon>Pentapetalae</taxon>
        <taxon>asterids</taxon>
        <taxon>campanulids</taxon>
        <taxon>Asterales</taxon>
        <taxon>Asteraceae</taxon>
        <taxon>Asteroideae</taxon>
        <taxon>Anthemideae</taxon>
        <taxon>Anthemidinae</taxon>
        <taxon>Tanacetum</taxon>
    </lineage>
</organism>
<dbReference type="EMBL" id="BKCJ010000012">
    <property type="protein sequence ID" value="GEU28659.1"/>
    <property type="molecule type" value="Genomic_DNA"/>
</dbReference>
<feature type="compositionally biased region" description="Basic and acidic residues" evidence="1">
    <location>
        <begin position="517"/>
        <end position="529"/>
    </location>
</feature>
<feature type="domain" description="MobA/VirD2-like nuclease" evidence="2">
    <location>
        <begin position="269"/>
        <end position="388"/>
    </location>
</feature>
<feature type="compositionally biased region" description="Gly residues" evidence="1">
    <location>
        <begin position="595"/>
        <end position="613"/>
    </location>
</feature>
<feature type="compositionally biased region" description="Basic and acidic residues" evidence="1">
    <location>
        <begin position="546"/>
        <end position="561"/>
    </location>
</feature>
<gene>
    <name evidence="3" type="ORF">Tci_000637</name>
</gene>
<dbReference type="Pfam" id="PF03432">
    <property type="entry name" value="Relaxase"/>
    <property type="match status" value="1"/>
</dbReference>
<dbReference type="AlphaFoldDB" id="A0A699GFR9"/>
<evidence type="ECO:0000256" key="1">
    <source>
        <dbReference type="SAM" id="MobiDB-lite"/>
    </source>
</evidence>
<protein>
    <recommendedName>
        <fullName evidence="2">MobA/VirD2-like nuclease domain-containing protein</fullName>
    </recommendedName>
</protein>
<evidence type="ECO:0000313" key="3">
    <source>
        <dbReference type="EMBL" id="GEU28659.1"/>
    </source>
</evidence>